<name>A0AAE0BJR9_9CHLO</name>
<sequence>MEEDPTVTFGVASYSELFTKYTREQGLRPIQPKKPWGPQDMGAPRGGTGRRAGLSTSARNLVMVHSAAGRLWLRYTKGVGPRLSTLNGM</sequence>
<evidence type="ECO:0000256" key="1">
    <source>
        <dbReference type="SAM" id="MobiDB-lite"/>
    </source>
</evidence>
<evidence type="ECO:0000313" key="2">
    <source>
        <dbReference type="EMBL" id="KAK3237826.1"/>
    </source>
</evidence>
<dbReference type="EMBL" id="LGRX02034428">
    <property type="protein sequence ID" value="KAK3237826.1"/>
    <property type="molecule type" value="Genomic_DNA"/>
</dbReference>
<proteinExistence type="predicted"/>
<dbReference type="Proteomes" id="UP001190700">
    <property type="component" value="Unassembled WGS sequence"/>
</dbReference>
<gene>
    <name evidence="2" type="ORF">CYMTET_52128</name>
</gene>
<feature type="region of interest" description="Disordered" evidence="1">
    <location>
        <begin position="25"/>
        <end position="53"/>
    </location>
</feature>
<accession>A0AAE0BJR9</accession>
<protein>
    <submittedName>
        <fullName evidence="2">Uncharacterized protein</fullName>
    </submittedName>
</protein>
<organism evidence="2 3">
    <name type="scientific">Cymbomonas tetramitiformis</name>
    <dbReference type="NCBI Taxonomy" id="36881"/>
    <lineage>
        <taxon>Eukaryota</taxon>
        <taxon>Viridiplantae</taxon>
        <taxon>Chlorophyta</taxon>
        <taxon>Pyramimonadophyceae</taxon>
        <taxon>Pyramimonadales</taxon>
        <taxon>Pyramimonadaceae</taxon>
        <taxon>Cymbomonas</taxon>
    </lineage>
</organism>
<dbReference type="AlphaFoldDB" id="A0AAE0BJR9"/>
<evidence type="ECO:0000313" key="3">
    <source>
        <dbReference type="Proteomes" id="UP001190700"/>
    </source>
</evidence>
<reference evidence="2 3" key="1">
    <citation type="journal article" date="2015" name="Genome Biol. Evol.">
        <title>Comparative Genomics of a Bacterivorous Green Alga Reveals Evolutionary Causalities and Consequences of Phago-Mixotrophic Mode of Nutrition.</title>
        <authorList>
            <person name="Burns J.A."/>
            <person name="Paasch A."/>
            <person name="Narechania A."/>
            <person name="Kim E."/>
        </authorList>
    </citation>
    <scope>NUCLEOTIDE SEQUENCE [LARGE SCALE GENOMIC DNA]</scope>
    <source>
        <strain evidence="2 3">PLY_AMNH</strain>
    </source>
</reference>
<keyword evidence="3" id="KW-1185">Reference proteome</keyword>
<comment type="caution">
    <text evidence="2">The sequence shown here is derived from an EMBL/GenBank/DDBJ whole genome shotgun (WGS) entry which is preliminary data.</text>
</comment>